<proteinExistence type="predicted"/>
<evidence type="ECO:0000259" key="2">
    <source>
        <dbReference type="Pfam" id="PF07331"/>
    </source>
</evidence>
<keyword evidence="1" id="KW-1133">Transmembrane helix</keyword>
<keyword evidence="4" id="KW-1185">Reference proteome</keyword>
<dbReference type="Pfam" id="PF07331">
    <property type="entry name" value="TctB"/>
    <property type="match status" value="1"/>
</dbReference>
<keyword evidence="1" id="KW-0812">Transmembrane</keyword>
<evidence type="ECO:0000313" key="3">
    <source>
        <dbReference type="EMBL" id="GAA3975189.1"/>
    </source>
</evidence>
<organism evidence="3 4">
    <name type="scientific">Allohahella marinimesophila</name>
    <dbReference type="NCBI Taxonomy" id="1054972"/>
    <lineage>
        <taxon>Bacteria</taxon>
        <taxon>Pseudomonadati</taxon>
        <taxon>Pseudomonadota</taxon>
        <taxon>Gammaproteobacteria</taxon>
        <taxon>Oceanospirillales</taxon>
        <taxon>Hahellaceae</taxon>
        <taxon>Allohahella</taxon>
    </lineage>
</organism>
<gene>
    <name evidence="3" type="ORF">GCM10022278_35190</name>
</gene>
<protein>
    <recommendedName>
        <fullName evidence="2">DUF1468 domain-containing protein</fullName>
    </recommendedName>
</protein>
<feature type="transmembrane region" description="Helical" evidence="1">
    <location>
        <begin position="48"/>
        <end position="65"/>
    </location>
</feature>
<comment type="caution">
    <text evidence="3">The sequence shown here is derived from an EMBL/GenBank/DDBJ whole genome shotgun (WGS) entry which is preliminary data.</text>
</comment>
<dbReference type="EMBL" id="BAABBO010000018">
    <property type="protein sequence ID" value="GAA3975189.1"/>
    <property type="molecule type" value="Genomic_DNA"/>
</dbReference>
<accession>A0ABP7Q221</accession>
<keyword evidence="1" id="KW-0472">Membrane</keyword>
<feature type="domain" description="DUF1468" evidence="2">
    <location>
        <begin position="15"/>
        <end position="147"/>
    </location>
</feature>
<dbReference type="InterPro" id="IPR009936">
    <property type="entry name" value="DUF1468"/>
</dbReference>
<sequence>MSAATNPSVIGDRLLGVGLLVLAVAYGWVAQQWPEPFGGAESVGPETFPTLLSVVLALSSLYLIVKPDEDAHWPAGRTGLELVLAIVILIIYAAILEPLGFVLATTLAVGSLCWRMGAHPRPAFITGLVSALLVFALFNYGLELSLPEGLLAL</sequence>
<feature type="transmembrane region" description="Helical" evidence="1">
    <location>
        <begin position="124"/>
        <end position="142"/>
    </location>
</feature>
<name>A0ABP7Q221_9GAMM</name>
<evidence type="ECO:0000256" key="1">
    <source>
        <dbReference type="SAM" id="Phobius"/>
    </source>
</evidence>
<dbReference type="Proteomes" id="UP001501337">
    <property type="component" value="Unassembled WGS sequence"/>
</dbReference>
<reference evidence="4" key="1">
    <citation type="journal article" date="2019" name="Int. J. Syst. Evol. Microbiol.">
        <title>The Global Catalogue of Microorganisms (GCM) 10K type strain sequencing project: providing services to taxonomists for standard genome sequencing and annotation.</title>
        <authorList>
            <consortium name="The Broad Institute Genomics Platform"/>
            <consortium name="The Broad Institute Genome Sequencing Center for Infectious Disease"/>
            <person name="Wu L."/>
            <person name="Ma J."/>
        </authorList>
    </citation>
    <scope>NUCLEOTIDE SEQUENCE [LARGE SCALE GENOMIC DNA]</scope>
    <source>
        <strain evidence="4">JCM 17555</strain>
    </source>
</reference>
<evidence type="ECO:0000313" key="4">
    <source>
        <dbReference type="Proteomes" id="UP001501337"/>
    </source>
</evidence>
<dbReference type="RefSeq" id="WP_344808837.1">
    <property type="nucleotide sequence ID" value="NZ_BAABBO010000018.1"/>
</dbReference>